<comment type="similarity">
    <text evidence="2 14">Belongs to the peptidase M50B family.</text>
</comment>
<keyword evidence="10 14" id="KW-1133">Transmembrane helix</keyword>
<reference evidence="18 20" key="1">
    <citation type="submission" date="2015-11" db="EMBL/GenBank/DDBJ databases">
        <title>Complete Genome Sequence of Kocuria flava strain HO-9041.</title>
        <authorList>
            <person name="Zhou M."/>
            <person name="Dai J."/>
        </authorList>
    </citation>
    <scope>NUCLEOTIDE SEQUENCE [LARGE SCALE GENOMIC DNA]</scope>
    <source>
        <strain evidence="18 20">HO-9041</strain>
    </source>
</reference>
<keyword evidence="13 14" id="KW-0472">Membrane</keyword>
<keyword evidence="12" id="KW-0129">CBS domain</keyword>
<dbReference type="PIRSF" id="PIRSF006404">
    <property type="entry name" value="UCP006404_Pept_M50_CBS"/>
    <property type="match status" value="1"/>
</dbReference>
<keyword evidence="6 14" id="KW-0479">Metal-binding</keyword>
<comment type="cofactor">
    <cofactor evidence="14 16">
        <name>Zn(2+)</name>
        <dbReference type="ChEBI" id="CHEBI:29105"/>
    </cofactor>
    <text evidence="14 16">Binds 1 zinc ion per subunit.</text>
</comment>
<evidence type="ECO:0000256" key="2">
    <source>
        <dbReference type="ARBA" id="ARBA00007931"/>
    </source>
</evidence>
<feature type="binding site" evidence="16">
    <location>
        <position position="171"/>
    </location>
    <ligand>
        <name>Zn(2+)</name>
        <dbReference type="ChEBI" id="CHEBI:29105"/>
        <note>catalytic</note>
    </ligand>
</feature>
<evidence type="ECO:0000256" key="14">
    <source>
        <dbReference type="PIRNR" id="PIRNR006404"/>
    </source>
</evidence>
<feature type="transmembrane region" description="Helical" evidence="14">
    <location>
        <begin position="20"/>
        <end position="42"/>
    </location>
</feature>
<evidence type="ECO:0000256" key="10">
    <source>
        <dbReference type="ARBA" id="ARBA00022989"/>
    </source>
</evidence>
<evidence type="ECO:0000256" key="3">
    <source>
        <dbReference type="ARBA" id="ARBA00022475"/>
    </source>
</evidence>
<dbReference type="InterPro" id="IPR008915">
    <property type="entry name" value="Peptidase_M50"/>
</dbReference>
<feature type="binding site" evidence="16">
    <location>
        <position position="78"/>
    </location>
    <ligand>
        <name>Zn(2+)</name>
        <dbReference type="ChEBI" id="CHEBI:29105"/>
        <note>catalytic</note>
    </ligand>
</feature>
<protein>
    <recommendedName>
        <fullName evidence="14">Zinc metalloprotease</fullName>
    </recommendedName>
</protein>
<evidence type="ECO:0000256" key="12">
    <source>
        <dbReference type="ARBA" id="ARBA00023122"/>
    </source>
</evidence>
<accession>A0A0U2XPH5</accession>
<evidence type="ECO:0000256" key="7">
    <source>
        <dbReference type="ARBA" id="ARBA00022737"/>
    </source>
</evidence>
<keyword evidence="7" id="KW-0677">Repeat</keyword>
<feature type="transmembrane region" description="Helical" evidence="14">
    <location>
        <begin position="196"/>
        <end position="215"/>
    </location>
</feature>
<evidence type="ECO:0000313" key="20">
    <source>
        <dbReference type="Proteomes" id="UP000057181"/>
    </source>
</evidence>
<evidence type="ECO:0000256" key="6">
    <source>
        <dbReference type="ARBA" id="ARBA00022723"/>
    </source>
</evidence>
<evidence type="ECO:0000256" key="5">
    <source>
        <dbReference type="ARBA" id="ARBA00022692"/>
    </source>
</evidence>
<dbReference type="Pfam" id="PF02163">
    <property type="entry name" value="Peptidase_M50"/>
    <property type="match status" value="2"/>
</dbReference>
<evidence type="ECO:0000313" key="19">
    <source>
        <dbReference type="EMBL" id="GEO91014.1"/>
    </source>
</evidence>
<evidence type="ECO:0000256" key="4">
    <source>
        <dbReference type="ARBA" id="ARBA00022670"/>
    </source>
</evidence>
<dbReference type="Proteomes" id="UP000057181">
    <property type="component" value="Chromosome"/>
</dbReference>
<comment type="subcellular location">
    <subcellularLocation>
        <location evidence="1 14">Cell membrane</location>
        <topology evidence="1 14">Multi-pass membrane protein</topology>
    </subcellularLocation>
</comment>
<dbReference type="EMBL" id="CP013254">
    <property type="protein sequence ID" value="ALU40146.1"/>
    <property type="molecule type" value="Genomic_DNA"/>
</dbReference>
<dbReference type="RefSeq" id="WP_058858847.1">
    <property type="nucleotide sequence ID" value="NZ_BJZR01000005.1"/>
</dbReference>
<feature type="transmembrane region" description="Helical" evidence="14">
    <location>
        <begin position="111"/>
        <end position="134"/>
    </location>
</feature>
<name>A0A0U2XPH5_9MICC</name>
<evidence type="ECO:0000313" key="18">
    <source>
        <dbReference type="EMBL" id="ALU40146.1"/>
    </source>
</evidence>
<reference evidence="19 21" key="2">
    <citation type="submission" date="2019-07" db="EMBL/GenBank/DDBJ databases">
        <title>Whole genome shotgun sequence of Kocuria flava NBRC 107626.</title>
        <authorList>
            <person name="Hosoyama A."/>
            <person name="Uohara A."/>
            <person name="Ohji S."/>
            <person name="Ichikawa N."/>
        </authorList>
    </citation>
    <scope>NUCLEOTIDE SEQUENCE [LARGE SCALE GENOMIC DNA]</scope>
    <source>
        <strain evidence="19 21">NBRC 107626</strain>
    </source>
</reference>
<proteinExistence type="inferred from homology"/>
<dbReference type="GO" id="GO:0046872">
    <property type="term" value="F:metal ion binding"/>
    <property type="evidence" value="ECO:0007669"/>
    <property type="project" value="UniProtKB-UniRule"/>
</dbReference>
<keyword evidence="5 14" id="KW-0812">Transmembrane</keyword>
<feature type="domain" description="Peptidase M50" evidence="17">
    <location>
        <begin position="63"/>
        <end position="135"/>
    </location>
</feature>
<evidence type="ECO:0000256" key="11">
    <source>
        <dbReference type="ARBA" id="ARBA00023049"/>
    </source>
</evidence>
<feature type="domain" description="Peptidase M50" evidence="17">
    <location>
        <begin position="148"/>
        <end position="202"/>
    </location>
</feature>
<dbReference type="InterPro" id="IPR016483">
    <property type="entry name" value="UCP006404_Pept_M50_CBS"/>
</dbReference>
<dbReference type="GO" id="GO:0005886">
    <property type="term" value="C:plasma membrane"/>
    <property type="evidence" value="ECO:0007669"/>
    <property type="project" value="UniProtKB-SubCell"/>
</dbReference>
<dbReference type="GO" id="GO:0006508">
    <property type="term" value="P:proteolysis"/>
    <property type="evidence" value="ECO:0007669"/>
    <property type="project" value="UniProtKB-KW"/>
</dbReference>
<keyword evidence="4 14" id="KW-0645">Protease</keyword>
<evidence type="ECO:0000256" key="1">
    <source>
        <dbReference type="ARBA" id="ARBA00004651"/>
    </source>
</evidence>
<evidence type="ECO:0000313" key="21">
    <source>
        <dbReference type="Proteomes" id="UP000321155"/>
    </source>
</evidence>
<keyword evidence="11 14" id="KW-0482">Metalloprotease</keyword>
<feature type="transmembrane region" description="Helical" evidence="14">
    <location>
        <begin position="221"/>
        <end position="239"/>
    </location>
</feature>
<keyword evidence="3 14" id="KW-1003">Cell membrane</keyword>
<keyword evidence="9 14" id="KW-0862">Zinc</keyword>
<keyword evidence="21" id="KW-1185">Reference proteome</keyword>
<evidence type="ECO:0000256" key="13">
    <source>
        <dbReference type="ARBA" id="ARBA00023136"/>
    </source>
</evidence>
<dbReference type="Proteomes" id="UP000321155">
    <property type="component" value="Unassembled WGS sequence"/>
</dbReference>
<dbReference type="STRING" id="446860.AS188_10755"/>
<dbReference type="OrthoDB" id="9781963at2"/>
<organism evidence="18 20">
    <name type="scientific">Kocuria flava</name>
    <dbReference type="NCBI Taxonomy" id="446860"/>
    <lineage>
        <taxon>Bacteria</taxon>
        <taxon>Bacillati</taxon>
        <taxon>Actinomycetota</taxon>
        <taxon>Actinomycetes</taxon>
        <taxon>Micrococcales</taxon>
        <taxon>Micrococcaceae</taxon>
        <taxon>Kocuria</taxon>
    </lineage>
</organism>
<feature type="transmembrane region" description="Helical" evidence="14">
    <location>
        <begin position="54"/>
        <end position="74"/>
    </location>
</feature>
<feature type="binding site" evidence="16">
    <location>
        <position position="74"/>
    </location>
    <ligand>
        <name>Zn(2+)</name>
        <dbReference type="ChEBI" id="CHEBI:29105"/>
        <note>catalytic</note>
    </ligand>
</feature>
<dbReference type="PANTHER" id="PTHR39188">
    <property type="entry name" value="MEMBRANE-ASSOCIATED ZINC METALLOPROTEASE M50B"/>
    <property type="match status" value="1"/>
</dbReference>
<feature type="transmembrane region" description="Helical" evidence="14">
    <location>
        <begin position="146"/>
        <end position="165"/>
    </location>
</feature>
<evidence type="ECO:0000259" key="17">
    <source>
        <dbReference type="Pfam" id="PF02163"/>
    </source>
</evidence>
<dbReference type="PANTHER" id="PTHR39188:SF3">
    <property type="entry name" value="STAGE IV SPORULATION PROTEIN FB"/>
    <property type="match status" value="1"/>
</dbReference>
<sequence>MSGPAPAAPRSPGIPLGRIGGVAVTLSWSWFVIAAVTVLLYTPVLLRAYPGMGALAYAAALGFAVTLALSVLLHELAHAWTGRAFGWPTGRIVLTLLGGHTHFGEVRTTPLASAVVSLAGPAVNLALAAAGWALLRAADPGPGLGWVLLDLTTWANLIVGVFNVLPGLPLDGGRVVEALVWAATGRESRGTAVAAWTGRALAAGLLVWVAATGAWRHAPTLVVTVLVTVFMWQGATASLRQAAVLSRLHGLTAGSLARTALAVDARASLAETDRRVLDWLEGRAPGTAVPQVVAVDPDRGVVGVLAAAAADAVPGPRRGETPLTAVVHGVDADAVLAAELGEEALLRAVAARPHPRWVVTAADGAVVGVLETAALERRLTG</sequence>
<dbReference type="KEGG" id="kfv:AS188_10755"/>
<evidence type="ECO:0000256" key="9">
    <source>
        <dbReference type="ARBA" id="ARBA00022833"/>
    </source>
</evidence>
<dbReference type="AlphaFoldDB" id="A0A0U2XPH5"/>
<evidence type="ECO:0000256" key="15">
    <source>
        <dbReference type="PIRSR" id="PIRSR006404-1"/>
    </source>
</evidence>
<keyword evidence="8 14" id="KW-0378">Hydrolase</keyword>
<evidence type="ECO:0000256" key="8">
    <source>
        <dbReference type="ARBA" id="ARBA00022801"/>
    </source>
</evidence>
<dbReference type="GO" id="GO:0008237">
    <property type="term" value="F:metallopeptidase activity"/>
    <property type="evidence" value="ECO:0007669"/>
    <property type="project" value="UniProtKB-UniRule"/>
</dbReference>
<feature type="active site" evidence="15">
    <location>
        <position position="75"/>
    </location>
</feature>
<gene>
    <name evidence="18" type="ORF">AS188_10755</name>
    <name evidence="19" type="ORF">KFL01_03200</name>
</gene>
<evidence type="ECO:0000256" key="16">
    <source>
        <dbReference type="PIRSR" id="PIRSR006404-2"/>
    </source>
</evidence>
<dbReference type="EMBL" id="BJZR01000005">
    <property type="protein sequence ID" value="GEO91014.1"/>
    <property type="molecule type" value="Genomic_DNA"/>
</dbReference>